<keyword evidence="1" id="KW-0812">Transmembrane</keyword>
<organism evidence="2 3">
    <name type="scientific">Pelagimonas phthalicica</name>
    <dbReference type="NCBI Taxonomy" id="1037362"/>
    <lineage>
        <taxon>Bacteria</taxon>
        <taxon>Pseudomonadati</taxon>
        <taxon>Pseudomonadota</taxon>
        <taxon>Alphaproteobacteria</taxon>
        <taxon>Rhodobacterales</taxon>
        <taxon>Roseobacteraceae</taxon>
        <taxon>Pelagimonas</taxon>
    </lineage>
</organism>
<keyword evidence="1" id="KW-1133">Transmembrane helix</keyword>
<accession>A0A238JHC7</accession>
<dbReference type="Proteomes" id="UP000225972">
    <property type="component" value="Unassembled WGS sequence"/>
</dbReference>
<dbReference type="RefSeq" id="WP_099248468.1">
    <property type="nucleotide sequence ID" value="NZ_FXXP01000003.1"/>
</dbReference>
<dbReference type="AlphaFoldDB" id="A0A238JHC7"/>
<proteinExistence type="predicted"/>
<dbReference type="EMBL" id="FXXP01000003">
    <property type="protein sequence ID" value="SMX29855.1"/>
    <property type="molecule type" value="Genomic_DNA"/>
</dbReference>
<evidence type="ECO:0000256" key="1">
    <source>
        <dbReference type="SAM" id="Phobius"/>
    </source>
</evidence>
<protein>
    <submittedName>
        <fullName evidence="2">Uncharacterized protein</fullName>
    </submittedName>
</protein>
<reference evidence="3" key="1">
    <citation type="submission" date="2017-05" db="EMBL/GenBank/DDBJ databases">
        <authorList>
            <person name="Rodrigo-Torres L."/>
            <person name="Arahal R. D."/>
            <person name="Lucena T."/>
        </authorList>
    </citation>
    <scope>NUCLEOTIDE SEQUENCE [LARGE SCALE GENOMIC DNA]</scope>
    <source>
        <strain evidence="3">CECT 8649</strain>
    </source>
</reference>
<evidence type="ECO:0000313" key="2">
    <source>
        <dbReference type="EMBL" id="SMX29855.1"/>
    </source>
</evidence>
<keyword evidence="1" id="KW-0472">Membrane</keyword>
<sequence length="167" mass="19492">MEPELLRFLGTIIGGGLAGGIALFIRYLSGKAEKRRKRSEKLERAFLLSQEIYDSHSDRIDWLKTLDRPKPHEWFNAPRHPGSEMAELKYIIRGYFGAIEPHLLEYYRGHQCLKDVFRELREQTGEFKKWADVDQEQCNSLKNGFEQLERGTRELKARLGEALKELA</sequence>
<name>A0A238JHC7_9RHOB</name>
<gene>
    <name evidence="2" type="ORF">TRP8649_03994</name>
</gene>
<evidence type="ECO:0000313" key="3">
    <source>
        <dbReference type="Proteomes" id="UP000225972"/>
    </source>
</evidence>
<feature type="transmembrane region" description="Helical" evidence="1">
    <location>
        <begin position="6"/>
        <end position="28"/>
    </location>
</feature>
<keyword evidence="3" id="KW-1185">Reference proteome</keyword>